<keyword evidence="2" id="KW-1185">Reference proteome</keyword>
<evidence type="ECO:0000313" key="1">
    <source>
        <dbReference type="EMBL" id="KAG0420153.1"/>
    </source>
</evidence>
<organism evidence="1 2">
    <name type="scientific">Ixodes persulcatus</name>
    <name type="common">Taiga tick</name>
    <dbReference type="NCBI Taxonomy" id="34615"/>
    <lineage>
        <taxon>Eukaryota</taxon>
        <taxon>Metazoa</taxon>
        <taxon>Ecdysozoa</taxon>
        <taxon>Arthropoda</taxon>
        <taxon>Chelicerata</taxon>
        <taxon>Arachnida</taxon>
        <taxon>Acari</taxon>
        <taxon>Parasitiformes</taxon>
        <taxon>Ixodida</taxon>
        <taxon>Ixodoidea</taxon>
        <taxon>Ixodidae</taxon>
        <taxon>Ixodinae</taxon>
        <taxon>Ixodes</taxon>
    </lineage>
</organism>
<protein>
    <submittedName>
        <fullName evidence="1">Uncharacterized protein</fullName>
    </submittedName>
</protein>
<sequence>MYEQSVCGFRLRYPTLSVTSPDANKVAIDLRDVKATGQFQMSHVWMITCTNALEKARLCQRGELLSHRRFRSRTGLIVPLIAVHFMGDRWPSALAHTRSEHVERKLALQNPGILASIPTPARFDLDEHRTATGRGSPTLAEVARAAPAAAGRSGHPLLIYMRQPTPTSSNDIQCNIREGGAMRCRACFARRADAHHAFGHADCGTLVLVVARLKGSPRYALCYQILALQICDRALDGSVIELPGFASSRFFDGVHPCWGRGSGEEQAKQARSSKQELGPGARKKEAQRGEGLEGAVPHVNQGKLMGGLWLEQHTEDLRAFGEEVPFNFTNPDVDMPLRVTPNETFKITVRMCRKFLPYDFRLKVYVGTWQHSFGCAEARVNVTREWKKCLNYDESEQKTSAKQPRSRGEL</sequence>
<evidence type="ECO:0000313" key="2">
    <source>
        <dbReference type="Proteomes" id="UP000805193"/>
    </source>
</evidence>
<dbReference type="EMBL" id="JABSTQ010010537">
    <property type="protein sequence ID" value="KAG0420153.1"/>
    <property type="molecule type" value="Genomic_DNA"/>
</dbReference>
<comment type="caution">
    <text evidence="1">The sequence shown here is derived from an EMBL/GenBank/DDBJ whole genome shotgun (WGS) entry which is preliminary data.</text>
</comment>
<gene>
    <name evidence="1" type="ORF">HPB47_003643</name>
</gene>
<accession>A0AC60PIY6</accession>
<dbReference type="Proteomes" id="UP000805193">
    <property type="component" value="Unassembled WGS sequence"/>
</dbReference>
<proteinExistence type="predicted"/>
<reference evidence="1 2" key="1">
    <citation type="journal article" date="2020" name="Cell">
        <title>Large-Scale Comparative Analyses of Tick Genomes Elucidate Their Genetic Diversity and Vector Capacities.</title>
        <authorList>
            <consortium name="Tick Genome and Microbiome Consortium (TIGMIC)"/>
            <person name="Jia N."/>
            <person name="Wang J."/>
            <person name="Shi W."/>
            <person name="Du L."/>
            <person name="Sun Y."/>
            <person name="Zhan W."/>
            <person name="Jiang J.F."/>
            <person name="Wang Q."/>
            <person name="Zhang B."/>
            <person name="Ji P."/>
            <person name="Bell-Sakyi L."/>
            <person name="Cui X.M."/>
            <person name="Yuan T.T."/>
            <person name="Jiang B.G."/>
            <person name="Yang W.F."/>
            <person name="Lam T.T."/>
            <person name="Chang Q.C."/>
            <person name="Ding S.J."/>
            <person name="Wang X.J."/>
            <person name="Zhu J.G."/>
            <person name="Ruan X.D."/>
            <person name="Zhao L."/>
            <person name="Wei J.T."/>
            <person name="Ye R.Z."/>
            <person name="Que T.C."/>
            <person name="Du C.H."/>
            <person name="Zhou Y.H."/>
            <person name="Cheng J.X."/>
            <person name="Dai P.F."/>
            <person name="Guo W.B."/>
            <person name="Han X.H."/>
            <person name="Huang E.J."/>
            <person name="Li L.F."/>
            <person name="Wei W."/>
            <person name="Gao Y.C."/>
            <person name="Liu J.Z."/>
            <person name="Shao H.Z."/>
            <person name="Wang X."/>
            <person name="Wang C.C."/>
            <person name="Yang T.C."/>
            <person name="Huo Q.B."/>
            <person name="Li W."/>
            <person name="Chen H.Y."/>
            <person name="Chen S.E."/>
            <person name="Zhou L.G."/>
            <person name="Ni X.B."/>
            <person name="Tian J.H."/>
            <person name="Sheng Y."/>
            <person name="Liu T."/>
            <person name="Pan Y.S."/>
            <person name="Xia L.Y."/>
            <person name="Li J."/>
            <person name="Zhao F."/>
            <person name="Cao W.C."/>
        </authorList>
    </citation>
    <scope>NUCLEOTIDE SEQUENCE [LARGE SCALE GENOMIC DNA]</scope>
    <source>
        <strain evidence="1">Iper-2018</strain>
    </source>
</reference>
<name>A0AC60PIY6_IXOPE</name>